<evidence type="ECO:0000256" key="3">
    <source>
        <dbReference type="ARBA" id="ARBA00022692"/>
    </source>
</evidence>
<keyword evidence="5 7" id="KW-1133">Transmembrane helix</keyword>
<dbReference type="AlphaFoldDB" id="A0A8H4ASU6"/>
<dbReference type="InterPro" id="IPR050382">
    <property type="entry name" value="MFS_Na/Anion_cotransporter"/>
</dbReference>
<evidence type="ECO:0000313" key="9">
    <source>
        <dbReference type="Proteomes" id="UP000439903"/>
    </source>
</evidence>
<feature type="transmembrane region" description="Helical" evidence="7">
    <location>
        <begin position="130"/>
        <end position="150"/>
    </location>
</feature>
<sequence length="230" mass="26484">MLLPKDKISSRPHYVHKIPWKLIFSRREVWAIFLCEFFGAWCFFILFNWLPIFYYEYFNVDIHLIGFYASLPYLSYVIMGSIASYICDYAIHQLKFNVLTVRKSFNIIGTLGLLIPLLLTTYLAKTSLEGLLMLTIGYTLYSFTVPSVYVSQLDIAPKYAGVICGLGNTFAVAPAFFAVAIAGWLLDVTSNNWSIIWCICTLFEVTETAFYVLYLKLPKQHFMYLGLVEK</sequence>
<name>A0A8H4ASU6_GIGMA</name>
<dbReference type="Gene3D" id="1.20.1250.20">
    <property type="entry name" value="MFS general substrate transporter like domains"/>
    <property type="match status" value="1"/>
</dbReference>
<dbReference type="GO" id="GO:0015293">
    <property type="term" value="F:symporter activity"/>
    <property type="evidence" value="ECO:0007669"/>
    <property type="project" value="UniProtKB-KW"/>
</dbReference>
<reference evidence="8 9" key="1">
    <citation type="journal article" date="2019" name="Environ. Microbiol.">
        <title>At the nexus of three kingdoms: the genome of the mycorrhizal fungus Gigaspora margarita provides insights into plant, endobacterial and fungal interactions.</title>
        <authorList>
            <person name="Venice F."/>
            <person name="Ghignone S."/>
            <person name="Salvioli di Fossalunga A."/>
            <person name="Amselem J."/>
            <person name="Novero M."/>
            <person name="Xianan X."/>
            <person name="Sedzielewska Toro K."/>
            <person name="Morin E."/>
            <person name="Lipzen A."/>
            <person name="Grigoriev I.V."/>
            <person name="Henrissat B."/>
            <person name="Martin F.M."/>
            <person name="Bonfante P."/>
        </authorList>
    </citation>
    <scope>NUCLEOTIDE SEQUENCE [LARGE SCALE GENOMIC DNA]</scope>
    <source>
        <strain evidence="8 9">BEG34</strain>
    </source>
</reference>
<dbReference type="SUPFAM" id="SSF103473">
    <property type="entry name" value="MFS general substrate transporter"/>
    <property type="match status" value="1"/>
</dbReference>
<comment type="caution">
    <text evidence="8">The sequence shown here is derived from an EMBL/GenBank/DDBJ whole genome shotgun (WGS) entry which is preliminary data.</text>
</comment>
<dbReference type="PANTHER" id="PTHR11662">
    <property type="entry name" value="SOLUTE CARRIER FAMILY 17"/>
    <property type="match status" value="1"/>
</dbReference>
<evidence type="ECO:0000256" key="1">
    <source>
        <dbReference type="ARBA" id="ARBA00004141"/>
    </source>
</evidence>
<dbReference type="GO" id="GO:0016020">
    <property type="term" value="C:membrane"/>
    <property type="evidence" value="ECO:0007669"/>
    <property type="project" value="UniProtKB-SubCell"/>
</dbReference>
<dbReference type="InterPro" id="IPR011701">
    <property type="entry name" value="MFS"/>
</dbReference>
<evidence type="ECO:0000256" key="4">
    <source>
        <dbReference type="ARBA" id="ARBA00022847"/>
    </source>
</evidence>
<evidence type="ECO:0000256" key="5">
    <source>
        <dbReference type="ARBA" id="ARBA00022989"/>
    </source>
</evidence>
<gene>
    <name evidence="8" type="ORF">F8M41_012708</name>
</gene>
<evidence type="ECO:0000256" key="6">
    <source>
        <dbReference type="ARBA" id="ARBA00023136"/>
    </source>
</evidence>
<dbReference type="Proteomes" id="UP000439903">
    <property type="component" value="Unassembled WGS sequence"/>
</dbReference>
<accession>A0A8H4ASU6</accession>
<keyword evidence="9" id="KW-1185">Reference proteome</keyword>
<dbReference type="InterPro" id="IPR036259">
    <property type="entry name" value="MFS_trans_sf"/>
</dbReference>
<dbReference type="OrthoDB" id="6730379at2759"/>
<feature type="transmembrane region" description="Helical" evidence="7">
    <location>
        <begin position="29"/>
        <end position="53"/>
    </location>
</feature>
<keyword evidence="2" id="KW-0813">Transport</keyword>
<comment type="subcellular location">
    <subcellularLocation>
        <location evidence="1">Membrane</location>
        <topology evidence="1">Multi-pass membrane protein</topology>
    </subcellularLocation>
</comment>
<dbReference type="EMBL" id="WTPW01000259">
    <property type="protein sequence ID" value="KAF0529559.1"/>
    <property type="molecule type" value="Genomic_DNA"/>
</dbReference>
<dbReference type="Pfam" id="PF07690">
    <property type="entry name" value="MFS_1"/>
    <property type="match status" value="1"/>
</dbReference>
<keyword evidence="3 7" id="KW-0812">Transmembrane</keyword>
<dbReference type="PANTHER" id="PTHR11662:SF446">
    <property type="entry name" value="SODIUM-DEPENDENT PHOSPHATE TRANSPORT PROTEIN 1, CHLOROPLASTIC"/>
    <property type="match status" value="1"/>
</dbReference>
<evidence type="ECO:0000256" key="2">
    <source>
        <dbReference type="ARBA" id="ARBA00022448"/>
    </source>
</evidence>
<dbReference type="FunFam" id="1.20.1250.20:FF:000003">
    <property type="entry name" value="Solute carrier family 17 member 3"/>
    <property type="match status" value="1"/>
</dbReference>
<feature type="transmembrane region" description="Helical" evidence="7">
    <location>
        <begin position="162"/>
        <end position="186"/>
    </location>
</feature>
<keyword evidence="6 7" id="KW-0472">Membrane</keyword>
<feature type="transmembrane region" description="Helical" evidence="7">
    <location>
        <begin position="192"/>
        <end position="214"/>
    </location>
</feature>
<organism evidence="8 9">
    <name type="scientific">Gigaspora margarita</name>
    <dbReference type="NCBI Taxonomy" id="4874"/>
    <lineage>
        <taxon>Eukaryota</taxon>
        <taxon>Fungi</taxon>
        <taxon>Fungi incertae sedis</taxon>
        <taxon>Mucoromycota</taxon>
        <taxon>Glomeromycotina</taxon>
        <taxon>Glomeromycetes</taxon>
        <taxon>Diversisporales</taxon>
        <taxon>Gigasporaceae</taxon>
        <taxon>Gigaspora</taxon>
    </lineage>
</organism>
<keyword evidence="4" id="KW-0769">Symport</keyword>
<proteinExistence type="predicted"/>
<feature type="transmembrane region" description="Helical" evidence="7">
    <location>
        <begin position="73"/>
        <end position="92"/>
    </location>
</feature>
<feature type="transmembrane region" description="Helical" evidence="7">
    <location>
        <begin position="104"/>
        <end position="124"/>
    </location>
</feature>
<protein>
    <submittedName>
        <fullName evidence="8">MFS general substrate transporter</fullName>
    </submittedName>
</protein>
<evidence type="ECO:0000313" key="8">
    <source>
        <dbReference type="EMBL" id="KAF0529559.1"/>
    </source>
</evidence>
<evidence type="ECO:0000256" key="7">
    <source>
        <dbReference type="SAM" id="Phobius"/>
    </source>
</evidence>